<dbReference type="AlphaFoldDB" id="A0A0C3QM07"/>
<name>A0A0C3QM07_9AGAM</name>
<organism evidence="1 2">
    <name type="scientific">Tulasnella calospora MUT 4182</name>
    <dbReference type="NCBI Taxonomy" id="1051891"/>
    <lineage>
        <taxon>Eukaryota</taxon>
        <taxon>Fungi</taxon>
        <taxon>Dikarya</taxon>
        <taxon>Basidiomycota</taxon>
        <taxon>Agaricomycotina</taxon>
        <taxon>Agaricomycetes</taxon>
        <taxon>Cantharellales</taxon>
        <taxon>Tulasnellaceae</taxon>
        <taxon>Tulasnella</taxon>
    </lineage>
</organism>
<keyword evidence="2" id="KW-1185">Reference proteome</keyword>
<proteinExistence type="predicted"/>
<reference evidence="2" key="2">
    <citation type="submission" date="2015-01" db="EMBL/GenBank/DDBJ databases">
        <title>Evolutionary Origins and Diversification of the Mycorrhizal Mutualists.</title>
        <authorList>
            <consortium name="DOE Joint Genome Institute"/>
            <consortium name="Mycorrhizal Genomics Consortium"/>
            <person name="Kohler A."/>
            <person name="Kuo A."/>
            <person name="Nagy L.G."/>
            <person name="Floudas D."/>
            <person name="Copeland A."/>
            <person name="Barry K.W."/>
            <person name="Cichocki N."/>
            <person name="Veneault-Fourrey C."/>
            <person name="LaButti K."/>
            <person name="Lindquist E.A."/>
            <person name="Lipzen A."/>
            <person name="Lundell T."/>
            <person name="Morin E."/>
            <person name="Murat C."/>
            <person name="Riley R."/>
            <person name="Ohm R."/>
            <person name="Sun H."/>
            <person name="Tunlid A."/>
            <person name="Henrissat B."/>
            <person name="Grigoriev I.V."/>
            <person name="Hibbett D.S."/>
            <person name="Martin F."/>
        </authorList>
    </citation>
    <scope>NUCLEOTIDE SEQUENCE [LARGE SCALE GENOMIC DNA]</scope>
    <source>
        <strain evidence="2">MUT 4182</strain>
    </source>
</reference>
<gene>
    <name evidence="1" type="ORF">M407DRAFT_176507</name>
</gene>
<accession>A0A0C3QM07</accession>
<sequence length="93" mass="10688">MARVCQSCTLVWEKVIRVYCKSDDAVSSSSEVRGICPPRKWRQQVLLDRFDQLFGLRITVKAFALLDGEKTCKCVVRWGYIAAQEAFAERVTR</sequence>
<protein>
    <submittedName>
        <fullName evidence="1">Uncharacterized protein</fullName>
    </submittedName>
</protein>
<dbReference type="HOGENOM" id="CLU_2401305_0_0_1"/>
<evidence type="ECO:0000313" key="1">
    <source>
        <dbReference type="EMBL" id="KIO28771.1"/>
    </source>
</evidence>
<reference evidence="1 2" key="1">
    <citation type="submission" date="2014-04" db="EMBL/GenBank/DDBJ databases">
        <authorList>
            <consortium name="DOE Joint Genome Institute"/>
            <person name="Kuo A."/>
            <person name="Girlanda M."/>
            <person name="Perotto S."/>
            <person name="Kohler A."/>
            <person name="Nagy L.G."/>
            <person name="Floudas D."/>
            <person name="Copeland A."/>
            <person name="Barry K.W."/>
            <person name="Cichocki N."/>
            <person name="Veneault-Fourrey C."/>
            <person name="LaButti K."/>
            <person name="Lindquist E.A."/>
            <person name="Lipzen A."/>
            <person name="Lundell T."/>
            <person name="Morin E."/>
            <person name="Murat C."/>
            <person name="Sun H."/>
            <person name="Tunlid A."/>
            <person name="Henrissat B."/>
            <person name="Grigoriev I.V."/>
            <person name="Hibbett D.S."/>
            <person name="Martin F."/>
            <person name="Nordberg H.P."/>
            <person name="Cantor M.N."/>
            <person name="Hua S.X."/>
        </authorList>
    </citation>
    <scope>NUCLEOTIDE SEQUENCE [LARGE SCALE GENOMIC DNA]</scope>
    <source>
        <strain evidence="1 2">MUT 4182</strain>
    </source>
</reference>
<dbReference type="EMBL" id="KN822990">
    <property type="protein sequence ID" value="KIO28771.1"/>
    <property type="molecule type" value="Genomic_DNA"/>
</dbReference>
<dbReference type="Proteomes" id="UP000054248">
    <property type="component" value="Unassembled WGS sequence"/>
</dbReference>
<evidence type="ECO:0000313" key="2">
    <source>
        <dbReference type="Proteomes" id="UP000054248"/>
    </source>
</evidence>